<proteinExistence type="predicted"/>
<evidence type="ECO:0000313" key="2">
    <source>
        <dbReference type="EMBL" id="CDW28810.1"/>
    </source>
</evidence>
<sequence length="40" mass="4942">MKYHHFHHFRTNYSMNNLKIESSSLKPSQEKKDRVFKFEA</sequence>
<dbReference type="AlphaFoldDB" id="A0A0K2TSM2"/>
<feature type="compositionally biased region" description="Basic and acidic residues" evidence="1">
    <location>
        <begin position="28"/>
        <end position="40"/>
    </location>
</feature>
<protein>
    <submittedName>
        <fullName evidence="2">Uncharacterized protein</fullName>
    </submittedName>
</protein>
<reference evidence="2" key="1">
    <citation type="submission" date="2014-05" db="EMBL/GenBank/DDBJ databases">
        <authorList>
            <person name="Chronopoulou M."/>
        </authorList>
    </citation>
    <scope>NUCLEOTIDE SEQUENCE</scope>
    <source>
        <tissue evidence="2">Whole organism</tissue>
    </source>
</reference>
<dbReference type="EMBL" id="HACA01011449">
    <property type="protein sequence ID" value="CDW28810.1"/>
    <property type="molecule type" value="Transcribed_RNA"/>
</dbReference>
<feature type="region of interest" description="Disordered" evidence="1">
    <location>
        <begin position="21"/>
        <end position="40"/>
    </location>
</feature>
<evidence type="ECO:0000256" key="1">
    <source>
        <dbReference type="SAM" id="MobiDB-lite"/>
    </source>
</evidence>
<accession>A0A0K2TSM2</accession>
<name>A0A0K2TSM2_LEPSM</name>
<organism evidence="2">
    <name type="scientific">Lepeophtheirus salmonis</name>
    <name type="common">Salmon louse</name>
    <name type="synonym">Caligus salmonis</name>
    <dbReference type="NCBI Taxonomy" id="72036"/>
    <lineage>
        <taxon>Eukaryota</taxon>
        <taxon>Metazoa</taxon>
        <taxon>Ecdysozoa</taxon>
        <taxon>Arthropoda</taxon>
        <taxon>Crustacea</taxon>
        <taxon>Multicrustacea</taxon>
        <taxon>Hexanauplia</taxon>
        <taxon>Copepoda</taxon>
        <taxon>Siphonostomatoida</taxon>
        <taxon>Caligidae</taxon>
        <taxon>Lepeophtheirus</taxon>
    </lineage>
</organism>